<dbReference type="AlphaFoldDB" id="A0A934V8L3"/>
<evidence type="ECO:0000313" key="5">
    <source>
        <dbReference type="Proteomes" id="UP000635245"/>
    </source>
</evidence>
<dbReference type="Pfam" id="PF23493">
    <property type="entry name" value="CysS_C"/>
    <property type="match status" value="1"/>
</dbReference>
<feature type="domain" description="YqeB PH" evidence="3">
    <location>
        <begin position="1"/>
        <end position="138"/>
    </location>
</feature>
<evidence type="ECO:0000313" key="4">
    <source>
        <dbReference type="EMBL" id="MBK1787888.1"/>
    </source>
</evidence>
<keyword evidence="1" id="KW-1133">Transmembrane helix</keyword>
<keyword evidence="1" id="KW-0812">Transmembrane</keyword>
<comment type="caution">
    <text evidence="4">The sequence shown here is derived from an EMBL/GenBank/DDBJ whole genome shotgun (WGS) entry which is preliminary data.</text>
</comment>
<protein>
    <recommendedName>
        <fullName evidence="6">DUF308 domain-containing protein</fullName>
    </recommendedName>
</protein>
<dbReference type="EMBL" id="JAENJH010000008">
    <property type="protein sequence ID" value="MBK1787888.1"/>
    <property type="molecule type" value="Genomic_DNA"/>
</dbReference>
<evidence type="ECO:0000259" key="3">
    <source>
        <dbReference type="Pfam" id="PF23494"/>
    </source>
</evidence>
<dbReference type="Proteomes" id="UP000635245">
    <property type="component" value="Unassembled WGS sequence"/>
</dbReference>
<feature type="domain" description="Cysteinyl-tRNA ligase anticodon binding" evidence="2">
    <location>
        <begin position="155"/>
        <end position="207"/>
    </location>
</feature>
<feature type="transmembrane region" description="Helical" evidence="1">
    <location>
        <begin position="45"/>
        <end position="65"/>
    </location>
</feature>
<evidence type="ECO:0000259" key="2">
    <source>
        <dbReference type="Pfam" id="PF23493"/>
    </source>
</evidence>
<sequence length="211" mass="22858">MWLGLPLAGGGLLLLLKHAVGWLLNLPWVPFQGPLELFDSIADPLATSAAVAIGVVGGLVLAFFATRAGTAVTVSEQQVVLTRGERTQEVAGDAVSGVFRDGGELVVLGHDGAERARDECDLPASKVAAAFTEHGYRWLDGDPHEDEYRRWVPETPGLPTGADALLKARERALSKGDSGKADIRDLREELGRLGVVVRDRKKRQYWRLTQN</sequence>
<gene>
    <name evidence="4" type="ORF">JHE00_26460</name>
</gene>
<reference evidence="4" key="1">
    <citation type="submission" date="2020-12" db="EMBL/GenBank/DDBJ databases">
        <title>Prauserella sp. ASG 168, a novel actinomycete isolated from cave rock.</title>
        <authorList>
            <person name="Suriyachadkun C."/>
        </authorList>
    </citation>
    <scope>NUCLEOTIDE SEQUENCE</scope>
    <source>
        <strain evidence="4">ASG 168</strain>
    </source>
</reference>
<keyword evidence="1" id="KW-0472">Membrane</keyword>
<dbReference type="InterPro" id="IPR056411">
    <property type="entry name" value="CysS_C"/>
</dbReference>
<evidence type="ECO:0008006" key="6">
    <source>
        <dbReference type="Google" id="ProtNLM"/>
    </source>
</evidence>
<accession>A0A934V8L3</accession>
<proteinExistence type="predicted"/>
<keyword evidence="5" id="KW-1185">Reference proteome</keyword>
<dbReference type="InterPro" id="IPR057798">
    <property type="entry name" value="PH_YqeB"/>
</dbReference>
<organism evidence="4 5">
    <name type="scientific">Prauserella cavernicola</name>
    <dbReference type="NCBI Taxonomy" id="2800127"/>
    <lineage>
        <taxon>Bacteria</taxon>
        <taxon>Bacillati</taxon>
        <taxon>Actinomycetota</taxon>
        <taxon>Actinomycetes</taxon>
        <taxon>Pseudonocardiales</taxon>
        <taxon>Pseudonocardiaceae</taxon>
        <taxon>Prauserella</taxon>
    </lineage>
</organism>
<evidence type="ECO:0000256" key="1">
    <source>
        <dbReference type="SAM" id="Phobius"/>
    </source>
</evidence>
<name>A0A934V8L3_9PSEU</name>
<dbReference type="Pfam" id="PF23494">
    <property type="entry name" value="bPH_10"/>
    <property type="match status" value="1"/>
</dbReference>